<protein>
    <submittedName>
        <fullName evidence="1">Uncharacterized protein</fullName>
    </submittedName>
</protein>
<organism evidence="1 2">
    <name type="scientific">Beta vulgaris subsp. vulgaris</name>
    <name type="common">Beet</name>
    <dbReference type="NCBI Taxonomy" id="3555"/>
    <lineage>
        <taxon>Eukaryota</taxon>
        <taxon>Viridiplantae</taxon>
        <taxon>Streptophyta</taxon>
        <taxon>Embryophyta</taxon>
        <taxon>Tracheophyta</taxon>
        <taxon>Spermatophyta</taxon>
        <taxon>Magnoliopsida</taxon>
        <taxon>eudicotyledons</taxon>
        <taxon>Gunneridae</taxon>
        <taxon>Pentapetalae</taxon>
        <taxon>Caryophyllales</taxon>
        <taxon>Chenopodiaceae</taxon>
        <taxon>Betoideae</taxon>
        <taxon>Beta</taxon>
    </lineage>
</organism>
<evidence type="ECO:0000313" key="2">
    <source>
        <dbReference type="Proteomes" id="UP000035740"/>
    </source>
</evidence>
<dbReference type="Proteomes" id="UP000035740">
    <property type="component" value="Unassembled WGS sequence"/>
</dbReference>
<proteinExistence type="predicted"/>
<evidence type="ECO:0000313" key="1">
    <source>
        <dbReference type="EMBL" id="KMS99168.1"/>
    </source>
</evidence>
<dbReference type="AlphaFoldDB" id="A0A0J8BGP3"/>
<keyword evidence="2" id="KW-1185">Reference proteome</keyword>
<sequence length="173" mass="20007">MSTSDSLEVADVRYQKYELPEFLGENPSQDTLKAFFGSYGWVYVCKIINDTSNNLTFYNPYKNKSGDIASGKQESDQTKGYIPYSSADRKYEIKYYNTALKQWNHMNIFDPDHDWLLSFQQPGLDIDDRQVEPVTGFTSDITLYITDTGYKVENCSWRNIIDSSFSLRAAHRP</sequence>
<accession>A0A0J8BGP3</accession>
<dbReference type="Gramene" id="KMS99168">
    <property type="protein sequence ID" value="KMS99168"/>
    <property type="gene ID" value="BVRB_2g047270"/>
</dbReference>
<gene>
    <name evidence="1" type="ORF">BVRB_2g047270</name>
</gene>
<dbReference type="OrthoDB" id="1800077at2759"/>
<reference evidence="1 2" key="1">
    <citation type="journal article" date="2014" name="Nature">
        <title>The genome of the recently domesticated crop plant sugar beet (Beta vulgaris).</title>
        <authorList>
            <person name="Dohm J.C."/>
            <person name="Minoche A.E."/>
            <person name="Holtgrawe D."/>
            <person name="Capella-Gutierrez S."/>
            <person name="Zakrzewski F."/>
            <person name="Tafer H."/>
            <person name="Rupp O."/>
            <person name="Sorensen T.R."/>
            <person name="Stracke R."/>
            <person name="Reinhardt R."/>
            <person name="Goesmann A."/>
            <person name="Kraft T."/>
            <person name="Schulz B."/>
            <person name="Stadler P.F."/>
            <person name="Schmidt T."/>
            <person name="Gabaldon T."/>
            <person name="Lehrach H."/>
            <person name="Weisshaar B."/>
            <person name="Himmelbauer H."/>
        </authorList>
    </citation>
    <scope>NUCLEOTIDE SEQUENCE [LARGE SCALE GENOMIC DNA]</scope>
    <source>
        <tissue evidence="1">Taproot</tissue>
    </source>
</reference>
<dbReference type="EMBL" id="KQ090230">
    <property type="protein sequence ID" value="KMS99168.1"/>
    <property type="molecule type" value="Genomic_DNA"/>
</dbReference>
<name>A0A0J8BGP3_BETVV</name>